<comment type="pathway">
    <text evidence="2">Amino-acid biosynthesis; L-serine biosynthesis; L-serine from 3-phospho-D-glycerate: step 1/3.</text>
</comment>
<dbReference type="Pfam" id="PF22629">
    <property type="entry name" value="ACT_AHAS_ss"/>
    <property type="match status" value="1"/>
</dbReference>
<evidence type="ECO:0000313" key="14">
    <source>
        <dbReference type="EMBL" id="MCL1116597.1"/>
    </source>
</evidence>
<evidence type="ECO:0000256" key="10">
    <source>
        <dbReference type="ARBA" id="ARBA00048126"/>
    </source>
</evidence>
<proteinExistence type="inferred from homology"/>
<dbReference type="GO" id="GO:0004617">
    <property type="term" value="F:phosphoglycerate dehydrogenase activity"/>
    <property type="evidence" value="ECO:0007669"/>
    <property type="project" value="UniProtKB-EC"/>
</dbReference>
<evidence type="ECO:0000256" key="4">
    <source>
        <dbReference type="ARBA" id="ARBA00013001"/>
    </source>
</evidence>
<evidence type="ECO:0000256" key="12">
    <source>
        <dbReference type="RuleBase" id="RU003719"/>
    </source>
</evidence>
<dbReference type="EC" id="1.1.1.399" evidence="4"/>
<dbReference type="InterPro" id="IPR036291">
    <property type="entry name" value="NAD(P)-bd_dom_sf"/>
</dbReference>
<dbReference type="PANTHER" id="PTHR43761:SF1">
    <property type="entry name" value="D-ISOMER SPECIFIC 2-HYDROXYACID DEHYDROGENASE CATALYTIC DOMAIN-CONTAINING PROTEIN-RELATED"/>
    <property type="match status" value="1"/>
</dbReference>
<dbReference type="SUPFAM" id="SSF55021">
    <property type="entry name" value="ACT-like"/>
    <property type="match status" value="1"/>
</dbReference>
<dbReference type="SUPFAM" id="SSF52283">
    <property type="entry name" value="Formate/glycerate dehydrogenase catalytic domain-like"/>
    <property type="match status" value="1"/>
</dbReference>
<organism evidence="14 15">
    <name type="scientific">Shewanella aestuarii</name>
    <dbReference type="NCBI Taxonomy" id="1028752"/>
    <lineage>
        <taxon>Bacteria</taxon>
        <taxon>Pseudomonadati</taxon>
        <taxon>Pseudomonadota</taxon>
        <taxon>Gammaproteobacteria</taxon>
        <taxon>Alteromonadales</taxon>
        <taxon>Shewanellaceae</taxon>
        <taxon>Shewanella</taxon>
    </lineage>
</organism>
<dbReference type="Gene3D" id="3.40.50.720">
    <property type="entry name" value="NAD(P)-binding Rossmann-like Domain"/>
    <property type="match status" value="2"/>
</dbReference>
<dbReference type="SUPFAM" id="SSF51735">
    <property type="entry name" value="NAD(P)-binding Rossmann-fold domains"/>
    <property type="match status" value="1"/>
</dbReference>
<dbReference type="InterPro" id="IPR050418">
    <property type="entry name" value="D-iso_2-hydroxyacid_DH_PdxB"/>
</dbReference>
<reference evidence="14 15" key="1">
    <citation type="submission" date="2022-01" db="EMBL/GenBank/DDBJ databases">
        <title>Whole genome-based taxonomy of the Shewanellaceae.</title>
        <authorList>
            <person name="Martin-Rodriguez A.J."/>
        </authorList>
    </citation>
    <scope>NUCLEOTIDE SEQUENCE [LARGE SCALE GENOMIC DNA]</scope>
    <source>
        <strain evidence="14 15">JCM 17801</strain>
    </source>
</reference>
<dbReference type="Pfam" id="PF00389">
    <property type="entry name" value="2-Hacid_dh"/>
    <property type="match status" value="1"/>
</dbReference>
<evidence type="ECO:0000313" key="15">
    <source>
        <dbReference type="Proteomes" id="UP001203212"/>
    </source>
</evidence>
<name>A0ABT0KYU2_9GAMM</name>
<dbReference type="PROSITE" id="PS00671">
    <property type="entry name" value="D_2_HYDROXYACID_DH_3"/>
    <property type="match status" value="1"/>
</dbReference>
<dbReference type="RefSeq" id="WP_188840174.1">
    <property type="nucleotide sequence ID" value="NZ_BMOT01000002.1"/>
</dbReference>
<dbReference type="InterPro" id="IPR006140">
    <property type="entry name" value="D-isomer_DH_NAD-bd"/>
</dbReference>
<keyword evidence="7 12" id="KW-0560">Oxidoreductase</keyword>
<dbReference type="PROSITE" id="PS51671">
    <property type="entry name" value="ACT"/>
    <property type="match status" value="1"/>
</dbReference>
<evidence type="ECO:0000256" key="11">
    <source>
        <dbReference type="ARBA" id="ARBA00048731"/>
    </source>
</evidence>
<sequence length="409" mass="44182">MAKHSLDKDKIKILLLEGVHQSAVDVLERAGYTNIEYHKASLDESQLLESIKDAHFVGLRSRTQLTAEVLNHAEKLVAIGCFCIGTNQVDLAAAEKLGVPVFNAPFSNTRSVAELVIGEIIMLMRGIPQRNAQCHRGGWLKSANGSVEVRGKTLGVIGYGHIGTQLGILAETLGMRVIFFDIEDKLPLGNASQVHSLESLLASADVVSLHVPETPQTKDMFGAKEFSQMRQGSFFINASRGTVVEIEALAQAVKSEHIAGAAIDVFPVEPKSNDDEFISPLRGLDNVLLTPHIGGSTAEAQENIGIEVAGKLAKYSDNGSTVSAVNFPEVSLAQHAGASRLLHIHHNRPGVLIKINQAFSEKGINIAAQYLQTTAEIGYVVMEVDSDQAEEALVELKQIEGTIRTRVLF</sequence>
<protein>
    <recommendedName>
        <fullName evidence="6">D-3-phosphoglycerate dehydrogenase</fullName>
        <ecNumber evidence="4">1.1.1.399</ecNumber>
        <ecNumber evidence="5">1.1.1.95</ecNumber>
    </recommendedName>
    <alternativeName>
        <fullName evidence="9">2-oxoglutarate reductase</fullName>
    </alternativeName>
</protein>
<dbReference type="PROSITE" id="PS00065">
    <property type="entry name" value="D_2_HYDROXYACID_DH_1"/>
    <property type="match status" value="1"/>
</dbReference>
<comment type="function">
    <text evidence="1">Catalyzes the reversible oxidation of 3-phospho-D-glycerate to 3-phosphonooxypyruvate, the first step of the phosphorylated L-serine biosynthesis pathway. Also catalyzes the reversible oxidation of 2-hydroxyglutarate to 2-oxoglutarate.</text>
</comment>
<comment type="caution">
    <text evidence="14">The sequence shown here is derived from an EMBL/GenBank/DDBJ whole genome shotgun (WGS) entry which is preliminary data.</text>
</comment>
<dbReference type="InterPro" id="IPR029752">
    <property type="entry name" value="D-isomer_DH_CS1"/>
</dbReference>
<dbReference type="Pfam" id="PF02826">
    <property type="entry name" value="2-Hacid_dh_C"/>
    <property type="match status" value="1"/>
</dbReference>
<comment type="similarity">
    <text evidence="3 12">Belongs to the D-isomer specific 2-hydroxyacid dehydrogenase family.</text>
</comment>
<evidence type="ECO:0000256" key="7">
    <source>
        <dbReference type="ARBA" id="ARBA00023002"/>
    </source>
</evidence>
<dbReference type="EMBL" id="JAKILK010000002">
    <property type="protein sequence ID" value="MCL1116597.1"/>
    <property type="molecule type" value="Genomic_DNA"/>
</dbReference>
<evidence type="ECO:0000256" key="2">
    <source>
        <dbReference type="ARBA" id="ARBA00005216"/>
    </source>
</evidence>
<dbReference type="CDD" id="cd12176">
    <property type="entry name" value="PGDH_3"/>
    <property type="match status" value="1"/>
</dbReference>
<keyword evidence="15" id="KW-1185">Reference proteome</keyword>
<comment type="catalytic activity">
    <reaction evidence="10">
        <text>(R)-2-hydroxyglutarate + NAD(+) = 2-oxoglutarate + NADH + H(+)</text>
        <dbReference type="Rhea" id="RHEA:49612"/>
        <dbReference type="ChEBI" id="CHEBI:15378"/>
        <dbReference type="ChEBI" id="CHEBI:15801"/>
        <dbReference type="ChEBI" id="CHEBI:16810"/>
        <dbReference type="ChEBI" id="CHEBI:57540"/>
        <dbReference type="ChEBI" id="CHEBI:57945"/>
        <dbReference type="EC" id="1.1.1.399"/>
    </reaction>
</comment>
<dbReference type="InterPro" id="IPR002912">
    <property type="entry name" value="ACT_dom"/>
</dbReference>
<dbReference type="InterPro" id="IPR006139">
    <property type="entry name" value="D-isomer_2_OHA_DH_cat_dom"/>
</dbReference>
<dbReference type="InterPro" id="IPR029753">
    <property type="entry name" value="D-isomer_DH_CS"/>
</dbReference>
<dbReference type="EC" id="1.1.1.95" evidence="5"/>
<evidence type="ECO:0000256" key="5">
    <source>
        <dbReference type="ARBA" id="ARBA00013143"/>
    </source>
</evidence>
<dbReference type="CDD" id="cd04901">
    <property type="entry name" value="ACT_3PGDH"/>
    <property type="match status" value="1"/>
</dbReference>
<gene>
    <name evidence="14" type="primary">serA</name>
    <name evidence="14" type="ORF">L2689_04965</name>
</gene>
<evidence type="ECO:0000256" key="8">
    <source>
        <dbReference type="ARBA" id="ARBA00023027"/>
    </source>
</evidence>
<comment type="catalytic activity">
    <reaction evidence="11">
        <text>(2R)-3-phosphoglycerate + NAD(+) = 3-phosphooxypyruvate + NADH + H(+)</text>
        <dbReference type="Rhea" id="RHEA:12641"/>
        <dbReference type="ChEBI" id="CHEBI:15378"/>
        <dbReference type="ChEBI" id="CHEBI:18110"/>
        <dbReference type="ChEBI" id="CHEBI:57540"/>
        <dbReference type="ChEBI" id="CHEBI:57945"/>
        <dbReference type="ChEBI" id="CHEBI:58272"/>
        <dbReference type="EC" id="1.1.1.95"/>
    </reaction>
</comment>
<evidence type="ECO:0000256" key="3">
    <source>
        <dbReference type="ARBA" id="ARBA00005854"/>
    </source>
</evidence>
<dbReference type="InterPro" id="IPR045865">
    <property type="entry name" value="ACT-like_dom_sf"/>
</dbReference>
<feature type="domain" description="ACT" evidence="13">
    <location>
        <begin position="340"/>
        <end position="409"/>
    </location>
</feature>
<accession>A0ABT0KYU2</accession>
<evidence type="ECO:0000256" key="6">
    <source>
        <dbReference type="ARBA" id="ARBA00021582"/>
    </source>
</evidence>
<evidence type="ECO:0000256" key="9">
    <source>
        <dbReference type="ARBA" id="ARBA00030455"/>
    </source>
</evidence>
<dbReference type="NCBIfam" id="NF008759">
    <property type="entry name" value="PRK11790.1"/>
    <property type="match status" value="1"/>
</dbReference>
<evidence type="ECO:0000259" key="13">
    <source>
        <dbReference type="PROSITE" id="PS51671"/>
    </source>
</evidence>
<dbReference type="PROSITE" id="PS00670">
    <property type="entry name" value="D_2_HYDROXYACID_DH_2"/>
    <property type="match status" value="1"/>
</dbReference>
<keyword evidence="8" id="KW-0520">NAD</keyword>
<dbReference type="PANTHER" id="PTHR43761">
    <property type="entry name" value="D-ISOMER SPECIFIC 2-HYDROXYACID DEHYDROGENASE FAMILY PROTEIN (AFU_ORTHOLOGUE AFUA_1G13630)"/>
    <property type="match status" value="1"/>
</dbReference>
<dbReference type="Gene3D" id="3.30.70.260">
    <property type="match status" value="1"/>
</dbReference>
<evidence type="ECO:0000256" key="1">
    <source>
        <dbReference type="ARBA" id="ARBA00003800"/>
    </source>
</evidence>
<dbReference type="InterPro" id="IPR054480">
    <property type="entry name" value="AHAS_small-like_ACT"/>
</dbReference>
<dbReference type="Proteomes" id="UP001203212">
    <property type="component" value="Unassembled WGS sequence"/>
</dbReference>